<dbReference type="InterPro" id="IPR052895">
    <property type="entry name" value="HetReg/Transcr_Mod"/>
</dbReference>
<dbReference type="OrthoDB" id="4507626at2759"/>
<dbReference type="AlphaFoldDB" id="A0A319EBB2"/>
<dbReference type="STRING" id="1448320.A0A319EBB2"/>
<name>A0A319EBB2_9EURO</name>
<keyword evidence="3" id="KW-1185">Reference proteome</keyword>
<evidence type="ECO:0000313" key="3">
    <source>
        <dbReference type="Proteomes" id="UP000247810"/>
    </source>
</evidence>
<dbReference type="Pfam" id="PF06985">
    <property type="entry name" value="HET"/>
    <property type="match status" value="1"/>
</dbReference>
<dbReference type="PANTHER" id="PTHR24148:SF64">
    <property type="entry name" value="HETEROKARYON INCOMPATIBILITY DOMAIN-CONTAINING PROTEIN"/>
    <property type="match status" value="1"/>
</dbReference>
<accession>A0A319EBB2</accession>
<feature type="domain" description="Heterokaryon incompatibility" evidence="1">
    <location>
        <begin position="51"/>
        <end position="207"/>
    </location>
</feature>
<dbReference type="VEuPathDB" id="FungiDB:BO71DRAFT_414136"/>
<dbReference type="EMBL" id="KZ826098">
    <property type="protein sequence ID" value="PYH88392.1"/>
    <property type="molecule type" value="Genomic_DNA"/>
</dbReference>
<dbReference type="Proteomes" id="UP000247810">
    <property type="component" value="Unassembled WGS sequence"/>
</dbReference>
<reference evidence="2 3" key="1">
    <citation type="submission" date="2018-02" db="EMBL/GenBank/DDBJ databases">
        <title>The genomes of Aspergillus section Nigri reveals drivers in fungal speciation.</title>
        <authorList>
            <consortium name="DOE Joint Genome Institute"/>
            <person name="Vesth T.C."/>
            <person name="Nybo J."/>
            <person name="Theobald S."/>
            <person name="Brandl J."/>
            <person name="Frisvad J.C."/>
            <person name="Nielsen K.F."/>
            <person name="Lyhne E.K."/>
            <person name="Kogle M.E."/>
            <person name="Kuo A."/>
            <person name="Riley R."/>
            <person name="Clum A."/>
            <person name="Nolan M."/>
            <person name="Lipzen A."/>
            <person name="Salamov A."/>
            <person name="Henrissat B."/>
            <person name="Wiebenga A."/>
            <person name="De vries R.P."/>
            <person name="Grigoriev I.V."/>
            <person name="Mortensen U.H."/>
            <person name="Andersen M.R."/>
            <person name="Baker S.E."/>
        </authorList>
    </citation>
    <scope>NUCLEOTIDE SEQUENCE [LARGE SCALE GENOMIC DNA]</scope>
    <source>
        <strain evidence="2 3">CBS 707.79</strain>
    </source>
</reference>
<dbReference type="InterPro" id="IPR010730">
    <property type="entry name" value="HET"/>
</dbReference>
<gene>
    <name evidence="2" type="ORF">BO71DRAFT_414136</name>
</gene>
<dbReference type="PANTHER" id="PTHR24148">
    <property type="entry name" value="ANKYRIN REPEAT DOMAIN-CONTAINING PROTEIN 39 HOMOLOG-RELATED"/>
    <property type="match status" value="1"/>
</dbReference>
<sequence>MAHPYPQGIPDTWRGMEDHWPCRLLHILSMTSIERDRNGFYGGVEKPSHNILTYTWGRWKIRDQTAIHSPTIPVKGTSWEIPAVNEEHFTSAGFQAVINKMQEGGVDWLWVDIACIDQADEALNAQEVGRQASIFRKARNVYVWLSRLSTGTLQSAIGMINKSGLDLAYHLLHELPGLPFEPMSRLSEAFETLFGDPWFSSLWTLQEVILRHDAKILSSTGESVEWDENYPAFMSMIMNSCRNIYDDLDSLDKDLRSLKRTKDRQTADGLRLRDQITQLTTHITHWGFYTVVVNNPNVQYGLAKYRRTSRDVDRIYAIMQIYGLRVGKSARPGDNPTLPDLVNEFAQAIVTSNPIIGQAFIHSVPPEPGLSWRITENSVVPQWLRICQDPKPLCSVMCDSPSSIQITGRFCSLSSLNNSGPHDAGMPTHGEVTIAADAITGSVVYPAQRRSDQDPHGTFNYMMLNAAYGTNIGVLALGDVASYRGREAIGLLVYPLGKEPGASRLEPLSCKRVGVCSIVPETFRKAPWREITVSLD</sequence>
<organism evidence="2 3">
    <name type="scientific">Aspergillus ellipticus CBS 707.79</name>
    <dbReference type="NCBI Taxonomy" id="1448320"/>
    <lineage>
        <taxon>Eukaryota</taxon>
        <taxon>Fungi</taxon>
        <taxon>Dikarya</taxon>
        <taxon>Ascomycota</taxon>
        <taxon>Pezizomycotina</taxon>
        <taxon>Eurotiomycetes</taxon>
        <taxon>Eurotiomycetidae</taxon>
        <taxon>Eurotiales</taxon>
        <taxon>Aspergillaceae</taxon>
        <taxon>Aspergillus</taxon>
        <taxon>Aspergillus subgen. Circumdati</taxon>
    </lineage>
</organism>
<evidence type="ECO:0000313" key="2">
    <source>
        <dbReference type="EMBL" id="PYH88392.1"/>
    </source>
</evidence>
<evidence type="ECO:0000259" key="1">
    <source>
        <dbReference type="Pfam" id="PF06985"/>
    </source>
</evidence>
<proteinExistence type="predicted"/>
<protein>
    <recommendedName>
        <fullName evidence="1">Heterokaryon incompatibility domain-containing protein</fullName>
    </recommendedName>
</protein>